<evidence type="ECO:0000259" key="1">
    <source>
        <dbReference type="Pfam" id="PF13358"/>
    </source>
</evidence>
<protein>
    <submittedName>
        <fullName evidence="2">Transposable element Tc1 transposase</fullName>
    </submittedName>
</protein>
<dbReference type="AlphaFoldDB" id="A0A0A1XH96"/>
<name>A0A0A1XH96_ZEUCU</name>
<dbReference type="InterPro" id="IPR038717">
    <property type="entry name" value="Tc1-like_DDE_dom"/>
</dbReference>
<reference evidence="2" key="2">
    <citation type="journal article" date="2015" name="Gigascience">
        <title>Reconstructing a comprehensive transcriptome assembly of a white-pupal translocated strain of the pest fruit fly Bactrocera cucurbitae.</title>
        <authorList>
            <person name="Sim S.B."/>
            <person name="Calla B."/>
            <person name="Hall B."/>
            <person name="DeRego T."/>
            <person name="Geib S.M."/>
        </authorList>
    </citation>
    <scope>NUCLEOTIDE SEQUENCE</scope>
</reference>
<dbReference type="Pfam" id="PF13358">
    <property type="entry name" value="DDE_3"/>
    <property type="match status" value="1"/>
</dbReference>
<sequence>MELETKDFNFWNTVIFADESKFNLFGSDGMAYVWRKPNTELQRCNIRPTVKHGGGSVMVWVCMSAAGVGNLVFIESILDKTLNLNILKENLIQSAEKLGIRQNFRYYQDNDPKHKASIVQSWLIWNCTHLMNPPAQSPDMNPIENLWSLLENNIRKHRISNKKQLKSAILEEWNKIGTEITKKLVESMPARLKAVLKGNGYHTKY</sequence>
<evidence type="ECO:0000313" key="2">
    <source>
        <dbReference type="EMBL" id="JAD10341.1"/>
    </source>
</evidence>
<dbReference type="EMBL" id="GBXI01003951">
    <property type="protein sequence ID" value="JAD10341.1"/>
    <property type="molecule type" value="Transcribed_RNA"/>
</dbReference>
<proteinExistence type="predicted"/>
<dbReference type="InterPro" id="IPR052338">
    <property type="entry name" value="Transposase_5"/>
</dbReference>
<dbReference type="Gene3D" id="3.30.420.10">
    <property type="entry name" value="Ribonuclease H-like superfamily/Ribonuclease H"/>
    <property type="match status" value="1"/>
</dbReference>
<reference evidence="2" key="1">
    <citation type="submission" date="2014-11" db="EMBL/GenBank/DDBJ databases">
        <authorList>
            <person name="Geib S."/>
        </authorList>
    </citation>
    <scope>NUCLEOTIDE SEQUENCE</scope>
</reference>
<organism evidence="2">
    <name type="scientific">Zeugodacus cucurbitae</name>
    <name type="common">Melon fruit fly</name>
    <name type="synonym">Bactrocera cucurbitae</name>
    <dbReference type="NCBI Taxonomy" id="28588"/>
    <lineage>
        <taxon>Eukaryota</taxon>
        <taxon>Metazoa</taxon>
        <taxon>Ecdysozoa</taxon>
        <taxon>Arthropoda</taxon>
        <taxon>Hexapoda</taxon>
        <taxon>Insecta</taxon>
        <taxon>Pterygota</taxon>
        <taxon>Neoptera</taxon>
        <taxon>Endopterygota</taxon>
        <taxon>Diptera</taxon>
        <taxon>Brachycera</taxon>
        <taxon>Muscomorpha</taxon>
        <taxon>Tephritoidea</taxon>
        <taxon>Tephritidae</taxon>
        <taxon>Zeugodacus</taxon>
        <taxon>Zeugodacus</taxon>
    </lineage>
</organism>
<dbReference type="PANTHER" id="PTHR23022:SF135">
    <property type="entry name" value="SI:DKEY-77F5.3"/>
    <property type="match status" value="1"/>
</dbReference>
<dbReference type="GO" id="GO:0003676">
    <property type="term" value="F:nucleic acid binding"/>
    <property type="evidence" value="ECO:0007669"/>
    <property type="project" value="InterPro"/>
</dbReference>
<feature type="domain" description="Tc1-like transposase DDE" evidence="1">
    <location>
        <begin position="14"/>
        <end position="166"/>
    </location>
</feature>
<dbReference type="PANTHER" id="PTHR23022">
    <property type="entry name" value="TRANSPOSABLE ELEMENT-RELATED"/>
    <property type="match status" value="1"/>
</dbReference>
<dbReference type="InterPro" id="IPR036397">
    <property type="entry name" value="RNaseH_sf"/>
</dbReference>
<accession>A0A0A1XH96</accession>
<gene>
    <name evidence="2" type="primary">tc1a_2</name>
    <name evidence="2" type="ORF">g.25639</name>
</gene>